<reference evidence="1 2" key="1">
    <citation type="submission" date="2014-03" db="EMBL/GenBank/DDBJ databases">
        <title>Bradyrhizobium valentinum sp. nov., isolated from effective nodules of Lupinus mariae-josephae, a lupine endemic of basic-lime soils in Eastern Spain.</title>
        <authorList>
            <person name="Duran D."/>
            <person name="Rey L."/>
            <person name="Navarro A."/>
            <person name="Busquets A."/>
            <person name="Imperial J."/>
            <person name="Ruiz-Argueso T."/>
        </authorList>
    </citation>
    <scope>NUCLEOTIDE SEQUENCE [LARGE SCALE GENOMIC DNA]</scope>
    <source>
        <strain evidence="1 2">CCBAU 23086</strain>
    </source>
</reference>
<gene>
    <name evidence="1" type="ORF">CQ14_37685</name>
</gene>
<proteinExistence type="predicted"/>
<name>A0A0R3MD35_9BRAD</name>
<dbReference type="AlphaFoldDB" id="A0A0R3MD35"/>
<dbReference type="Proteomes" id="UP000051660">
    <property type="component" value="Unassembled WGS sequence"/>
</dbReference>
<sequence>MTRQDVGLAYSFIGEETIGRLGIRPVLANHRNALADVSTNLLQQHAKSLAKPSVLEFAQRSFTVKPGHRVRRRPMRLLIPGA</sequence>
<organism evidence="1 2">
    <name type="scientific">Bradyrhizobium lablabi</name>
    <dbReference type="NCBI Taxonomy" id="722472"/>
    <lineage>
        <taxon>Bacteria</taxon>
        <taxon>Pseudomonadati</taxon>
        <taxon>Pseudomonadota</taxon>
        <taxon>Alphaproteobacteria</taxon>
        <taxon>Hyphomicrobiales</taxon>
        <taxon>Nitrobacteraceae</taxon>
        <taxon>Bradyrhizobium</taxon>
    </lineage>
</organism>
<dbReference type="EMBL" id="LLYB01000113">
    <property type="protein sequence ID" value="KRR17825.1"/>
    <property type="molecule type" value="Genomic_DNA"/>
</dbReference>
<comment type="caution">
    <text evidence="1">The sequence shown here is derived from an EMBL/GenBank/DDBJ whole genome shotgun (WGS) entry which is preliminary data.</text>
</comment>
<evidence type="ECO:0000313" key="2">
    <source>
        <dbReference type="Proteomes" id="UP000051660"/>
    </source>
</evidence>
<evidence type="ECO:0000313" key="1">
    <source>
        <dbReference type="EMBL" id="KRR17825.1"/>
    </source>
</evidence>
<protein>
    <submittedName>
        <fullName evidence="1">Uncharacterized protein</fullName>
    </submittedName>
</protein>
<accession>A0A0R3MD35</accession>